<evidence type="ECO:0000256" key="3">
    <source>
        <dbReference type="SAM" id="MobiDB-lite"/>
    </source>
</evidence>
<dbReference type="STRING" id="112090.W4H7V0"/>
<comment type="similarity">
    <text evidence="1">Belongs to the UFD1 family.</text>
</comment>
<dbReference type="InterPro" id="IPR055418">
    <property type="entry name" value="UFD1_N2"/>
</dbReference>
<dbReference type="VEuPathDB" id="FungiDB:H257_02175"/>
<accession>W4H7V0</accession>
<dbReference type="GO" id="GO:0006511">
    <property type="term" value="P:ubiquitin-dependent protein catabolic process"/>
    <property type="evidence" value="ECO:0007669"/>
    <property type="project" value="InterPro"/>
</dbReference>
<dbReference type="OrthoDB" id="422728at2759"/>
<feature type="compositionally biased region" description="Polar residues" evidence="3">
    <location>
        <begin position="227"/>
        <end position="242"/>
    </location>
</feature>
<dbReference type="PANTHER" id="PTHR12555">
    <property type="entry name" value="UBIQUITIN FUSION DEGRADATON PROTEIN 1"/>
    <property type="match status" value="1"/>
</dbReference>
<reference evidence="6" key="1">
    <citation type="submission" date="2013-12" db="EMBL/GenBank/DDBJ databases">
        <title>The Genome Sequence of Aphanomyces astaci APO3.</title>
        <authorList>
            <consortium name="The Broad Institute Genomics Platform"/>
            <person name="Russ C."/>
            <person name="Tyler B."/>
            <person name="van West P."/>
            <person name="Dieguez-Uribeondo J."/>
            <person name="Young S.K."/>
            <person name="Zeng Q."/>
            <person name="Gargeya S."/>
            <person name="Fitzgerald M."/>
            <person name="Abouelleil A."/>
            <person name="Alvarado L."/>
            <person name="Chapman S.B."/>
            <person name="Gainer-Dewar J."/>
            <person name="Goldberg J."/>
            <person name="Griggs A."/>
            <person name="Gujja S."/>
            <person name="Hansen M."/>
            <person name="Howarth C."/>
            <person name="Imamovic A."/>
            <person name="Ireland A."/>
            <person name="Larimer J."/>
            <person name="McCowan C."/>
            <person name="Murphy C."/>
            <person name="Pearson M."/>
            <person name="Poon T.W."/>
            <person name="Priest M."/>
            <person name="Roberts A."/>
            <person name="Saif S."/>
            <person name="Shea T."/>
            <person name="Sykes S."/>
            <person name="Wortman J."/>
            <person name="Nusbaum C."/>
            <person name="Birren B."/>
        </authorList>
    </citation>
    <scope>NUCLEOTIDE SEQUENCE [LARGE SCALE GENOMIC DNA]</scope>
    <source>
        <strain evidence="6">APO3</strain>
    </source>
</reference>
<name>W4H7V0_APHAT</name>
<feature type="region of interest" description="Disordered" evidence="3">
    <location>
        <begin position="336"/>
        <end position="361"/>
    </location>
</feature>
<dbReference type="Pfam" id="PF03152">
    <property type="entry name" value="UFD1_N1"/>
    <property type="match status" value="1"/>
</dbReference>
<dbReference type="InterPro" id="IPR055417">
    <property type="entry name" value="UFD1_N1"/>
</dbReference>
<dbReference type="InterPro" id="IPR042299">
    <property type="entry name" value="Ufd1-like_Nn"/>
</dbReference>
<keyword evidence="2" id="KW-0833">Ubl conjugation pathway</keyword>
<feature type="region of interest" description="Disordered" evidence="3">
    <location>
        <begin position="205"/>
        <end position="242"/>
    </location>
</feature>
<evidence type="ECO:0000313" key="6">
    <source>
        <dbReference type="EMBL" id="ETV87203.1"/>
    </source>
</evidence>
<dbReference type="Gene3D" id="2.40.40.50">
    <property type="entry name" value="Ubiquitin fusion degradation protein UFD1, N-terminal domain"/>
    <property type="match status" value="1"/>
</dbReference>
<evidence type="ECO:0008006" key="7">
    <source>
        <dbReference type="Google" id="ProtNLM"/>
    </source>
</evidence>
<dbReference type="Gene3D" id="3.30.40.10">
    <property type="entry name" value="Zinc/RING finger domain, C3HC4 (zinc finger)"/>
    <property type="match status" value="1"/>
</dbReference>
<dbReference type="GO" id="GO:0034098">
    <property type="term" value="C:VCP-NPL4-UFD1 AAA ATPase complex"/>
    <property type="evidence" value="ECO:0007669"/>
    <property type="project" value="TreeGrafter"/>
</dbReference>
<dbReference type="InterPro" id="IPR013083">
    <property type="entry name" value="Znf_RING/FYVE/PHD"/>
</dbReference>
<feature type="compositionally biased region" description="Polar residues" evidence="3">
    <location>
        <begin position="634"/>
        <end position="680"/>
    </location>
</feature>
<feature type="domain" description="Ubiquitin fusion degradation protein UFD1 N-terminal subdomain 2" evidence="5">
    <location>
        <begin position="125"/>
        <end position="204"/>
    </location>
</feature>
<feature type="region of interest" description="Disordered" evidence="3">
    <location>
        <begin position="594"/>
        <end position="699"/>
    </location>
</feature>
<dbReference type="GO" id="GO:0031593">
    <property type="term" value="F:polyubiquitin modification-dependent protein binding"/>
    <property type="evidence" value="ECO:0007669"/>
    <property type="project" value="TreeGrafter"/>
</dbReference>
<protein>
    <recommendedName>
        <fullName evidence="7">TRAF-type domain-containing protein</fullName>
    </recommendedName>
</protein>
<dbReference type="RefSeq" id="XP_009824002.1">
    <property type="nucleotide sequence ID" value="XM_009825700.1"/>
</dbReference>
<dbReference type="GeneID" id="20804171"/>
<sequence length="699" mass="75654">MSLSKRTRRPVASRPSMARPSVPFTGTLTCYSVAFIDKPDLEFGDKVILPPKVLLEIQCLKIPLPLLFKLSVPASKTSSESYHYCGVLEFSAPAGQMYAPYWMMQQLGVDEGGTVHLESALSIPKGLFCQLQPDQMDFLDIAATVGPKVLLESAMRRYSCLSVDGCIVIEYGDQKYFLKVLQVKPTPVVHLFGDVDLEVDFKAPDNVDPRRPNSARPTGSHELCPSHSFNTAPAPTVDNNTSAATSYGRRLADGGFVSSTAPHSSSNPSFDASIPTTSVPRNLSLKAAQIKAKKQTEGLDPAKFKAIKAFATPGQSIAPPPSSPSLSSIAPYAQDNQADHRSTALVPPTVPLPTAPGAPTTSPPSSSCPFCLADVPPAHVDLHMLRCKQHTAYHRFACTTCNAKVLQTDAQEHVHCHKCDFVGAADTVVMHTNEFHVSVRCTCGASMAADALSAHKCTACPLTFMPCALCSLSFQRHKFDAHYSVCSNRTQQCEVCNKYVNVVSYAQHCDQCADLPSVASHAKSPPTEMPCTNPCESPTSKDITSPVDDDNTATMYRCPYCTDATFPNMFALDRHTESQCPIANLNSAKDAPILRGKLRRKADLQKPTAVSKAGGERIGQPKQSPPRRRRLLGTPSNNQQQTLPRTGSNELRGSHNNRMGETVLQGSTVGLHASKTSRLNQVEALIGRKPSSVARPTKR</sequence>
<evidence type="ECO:0000256" key="1">
    <source>
        <dbReference type="ARBA" id="ARBA00006043"/>
    </source>
</evidence>
<dbReference type="GO" id="GO:0036503">
    <property type="term" value="P:ERAD pathway"/>
    <property type="evidence" value="ECO:0007669"/>
    <property type="project" value="TreeGrafter"/>
</dbReference>
<dbReference type="Pfam" id="PF24842">
    <property type="entry name" value="UFD1_N2"/>
    <property type="match status" value="1"/>
</dbReference>
<gene>
    <name evidence="6" type="ORF">H257_02175</name>
</gene>
<dbReference type="AlphaFoldDB" id="W4H7V0"/>
<proteinExistence type="inferred from homology"/>
<dbReference type="InterPro" id="IPR004854">
    <property type="entry name" value="Ufd1-like"/>
</dbReference>
<evidence type="ECO:0000259" key="5">
    <source>
        <dbReference type="Pfam" id="PF24842"/>
    </source>
</evidence>
<evidence type="ECO:0000256" key="2">
    <source>
        <dbReference type="ARBA" id="ARBA00022786"/>
    </source>
</evidence>
<dbReference type="PANTHER" id="PTHR12555:SF13">
    <property type="entry name" value="UBIQUITIN RECOGNITION FACTOR IN ER-ASSOCIATED DEGRADATION PROTEIN 1"/>
    <property type="match status" value="1"/>
</dbReference>
<dbReference type="EMBL" id="KI913116">
    <property type="protein sequence ID" value="ETV87203.1"/>
    <property type="molecule type" value="Genomic_DNA"/>
</dbReference>
<evidence type="ECO:0000259" key="4">
    <source>
        <dbReference type="Pfam" id="PF03152"/>
    </source>
</evidence>
<feature type="domain" description="Ubiquitin fusion degradation protein UFD1 N-terminal subdomain 1" evidence="4">
    <location>
        <begin position="25"/>
        <end position="120"/>
    </location>
</feature>
<dbReference type="Gene3D" id="3.10.330.10">
    <property type="match status" value="1"/>
</dbReference>
<organism evidence="6">
    <name type="scientific">Aphanomyces astaci</name>
    <name type="common">Crayfish plague agent</name>
    <dbReference type="NCBI Taxonomy" id="112090"/>
    <lineage>
        <taxon>Eukaryota</taxon>
        <taxon>Sar</taxon>
        <taxon>Stramenopiles</taxon>
        <taxon>Oomycota</taxon>
        <taxon>Saprolegniomycetes</taxon>
        <taxon>Saprolegniales</taxon>
        <taxon>Verrucalvaceae</taxon>
        <taxon>Aphanomyces</taxon>
    </lineage>
</organism>